<dbReference type="Proteomes" id="UP000092634">
    <property type="component" value="Unassembled WGS sequence"/>
</dbReference>
<evidence type="ECO:0000313" key="2">
    <source>
        <dbReference type="Proteomes" id="UP000092634"/>
    </source>
</evidence>
<dbReference type="AlphaFoldDB" id="A0A1E8PTR0"/>
<comment type="caution">
    <text evidence="1">The sequence shown here is derived from an EMBL/GenBank/DDBJ whole genome shotgun (WGS) entry which is preliminary data.</text>
</comment>
<name>A0A1E8PTR0_9BURK</name>
<evidence type="ECO:0000313" key="1">
    <source>
        <dbReference type="EMBL" id="OFJ49586.1"/>
    </source>
</evidence>
<gene>
    <name evidence="1" type="ORF">BA896_012635</name>
</gene>
<protein>
    <submittedName>
        <fullName evidence="1">Uncharacterized protein</fullName>
    </submittedName>
</protein>
<accession>A0A1E8PTR0</accession>
<organism evidence="1 2">
    <name type="scientific">Janthinobacterium lividum</name>
    <dbReference type="NCBI Taxonomy" id="29581"/>
    <lineage>
        <taxon>Bacteria</taxon>
        <taxon>Pseudomonadati</taxon>
        <taxon>Pseudomonadota</taxon>
        <taxon>Betaproteobacteria</taxon>
        <taxon>Burkholderiales</taxon>
        <taxon>Oxalobacteraceae</taxon>
        <taxon>Janthinobacterium</taxon>
    </lineage>
</organism>
<proteinExistence type="predicted"/>
<reference evidence="1 2" key="1">
    <citation type="submission" date="2016-10" db="EMBL/GenBank/DDBJ databases">
        <title>Updated version of Genome Assembly of Janthinobacterium lividum ERGS5:01.</title>
        <authorList>
            <person name="Kumar R."/>
            <person name="Acharya V."/>
            <person name="Singh D."/>
        </authorList>
    </citation>
    <scope>NUCLEOTIDE SEQUENCE [LARGE SCALE GENOMIC DNA]</scope>
    <source>
        <strain evidence="1 2">ERGS5:01</strain>
    </source>
</reference>
<dbReference type="EMBL" id="MAQB02000001">
    <property type="protein sequence ID" value="OFJ49586.1"/>
    <property type="molecule type" value="Genomic_DNA"/>
</dbReference>
<sequence>MTVHSWPRIGTRPELAFRKLVQLGGRAGLHGWMNAMIWTRPITAFEREIVNSLMRCHVVRREAGDYIVTQKGWDFSDCSSATKEPLSGQVAGPRYVGKRLPLSPVNMVRAPLARPGSFDYATIPSRIGGQRIPHGLAMPGMTGAIVSE</sequence>